<dbReference type="InterPro" id="IPR036201">
    <property type="entry name" value="Pacifastin_dom_sf"/>
</dbReference>
<dbReference type="PROSITE" id="PS51446">
    <property type="entry name" value="PACIFASTIN"/>
    <property type="match status" value="3"/>
</dbReference>
<keyword evidence="4 7" id="KW-0722">Serine protease inhibitor</keyword>
<dbReference type="InterPro" id="IPR008037">
    <property type="entry name" value="Pacifastin_dom"/>
</dbReference>
<comment type="caution">
    <text evidence="7">Lacks conserved residue(s) required for the propagation of feature annotation.</text>
</comment>
<organism evidence="9 10">
    <name type="scientific">Euphydryas editha</name>
    <name type="common">Edith's checkerspot</name>
    <dbReference type="NCBI Taxonomy" id="104508"/>
    <lineage>
        <taxon>Eukaryota</taxon>
        <taxon>Metazoa</taxon>
        <taxon>Ecdysozoa</taxon>
        <taxon>Arthropoda</taxon>
        <taxon>Hexapoda</taxon>
        <taxon>Insecta</taxon>
        <taxon>Pterygota</taxon>
        <taxon>Neoptera</taxon>
        <taxon>Endopterygota</taxon>
        <taxon>Lepidoptera</taxon>
        <taxon>Glossata</taxon>
        <taxon>Ditrysia</taxon>
        <taxon>Papilionoidea</taxon>
        <taxon>Nymphalidae</taxon>
        <taxon>Nymphalinae</taxon>
        <taxon>Euphydryas</taxon>
    </lineage>
</organism>
<comment type="subcellular location">
    <subcellularLocation>
        <location evidence="1">Secreted</location>
    </subcellularLocation>
</comment>
<dbReference type="GO" id="GO:0004867">
    <property type="term" value="F:serine-type endopeptidase inhibitor activity"/>
    <property type="evidence" value="ECO:0007669"/>
    <property type="project" value="UniProtKB-UniRule"/>
</dbReference>
<feature type="disulfide bond" evidence="7">
    <location>
        <begin position="356"/>
        <end position="366"/>
    </location>
</feature>
<comment type="caution">
    <text evidence="9">The sequence shown here is derived from an EMBL/GenBank/DDBJ whole genome shotgun (WGS) entry which is preliminary data.</text>
</comment>
<feature type="disulfide bond" evidence="7">
    <location>
        <begin position="489"/>
        <end position="507"/>
    </location>
</feature>
<dbReference type="SUPFAM" id="SSF57283">
    <property type="entry name" value="PMP inhibitors"/>
    <property type="match status" value="4"/>
</dbReference>
<dbReference type="EMBL" id="CAKOGL010000018">
    <property type="protein sequence ID" value="CAH2097547.1"/>
    <property type="molecule type" value="Genomic_DNA"/>
</dbReference>
<evidence type="ECO:0000313" key="9">
    <source>
        <dbReference type="EMBL" id="CAH2097547.1"/>
    </source>
</evidence>
<keyword evidence="10" id="KW-1185">Reference proteome</keyword>
<protein>
    <recommendedName>
        <fullName evidence="8">Pacifastin domain-containing protein</fullName>
    </recommendedName>
</protein>
<feature type="domain" description="Pacifastin" evidence="8">
    <location>
        <begin position="576"/>
        <end position="610"/>
    </location>
</feature>
<keyword evidence="3 7" id="KW-0646">Protease inhibitor</keyword>
<dbReference type="AlphaFoldDB" id="A0AAU9UHJ3"/>
<evidence type="ECO:0000256" key="2">
    <source>
        <dbReference type="ARBA" id="ARBA00022525"/>
    </source>
</evidence>
<accession>A0AAU9UHJ3</accession>
<comment type="similarity">
    <text evidence="6 7">Belongs to the protease inhibitor I19 family.</text>
</comment>
<evidence type="ECO:0000256" key="6">
    <source>
        <dbReference type="ARBA" id="ARBA00029459"/>
    </source>
</evidence>
<evidence type="ECO:0000313" key="10">
    <source>
        <dbReference type="Proteomes" id="UP001153954"/>
    </source>
</evidence>
<gene>
    <name evidence="9" type="ORF">EEDITHA_LOCUS12757</name>
</gene>
<keyword evidence="2" id="KW-0964">Secreted</keyword>
<evidence type="ECO:0000256" key="3">
    <source>
        <dbReference type="ARBA" id="ARBA00022690"/>
    </source>
</evidence>
<reference evidence="9" key="1">
    <citation type="submission" date="2022-03" db="EMBL/GenBank/DDBJ databases">
        <authorList>
            <person name="Tunstrom K."/>
        </authorList>
    </citation>
    <scope>NUCLEOTIDE SEQUENCE</scope>
</reference>
<feature type="domain" description="Pacifastin" evidence="8">
    <location>
        <begin position="340"/>
        <end position="374"/>
    </location>
</feature>
<name>A0AAU9UHJ3_EUPED</name>
<feature type="disulfide bond" evidence="7">
    <location>
        <begin position="479"/>
        <end position="494"/>
    </location>
</feature>
<evidence type="ECO:0000256" key="5">
    <source>
        <dbReference type="ARBA" id="ARBA00023157"/>
    </source>
</evidence>
<dbReference type="Proteomes" id="UP001153954">
    <property type="component" value="Unassembled WGS sequence"/>
</dbReference>
<evidence type="ECO:0000256" key="4">
    <source>
        <dbReference type="ARBA" id="ARBA00022900"/>
    </source>
</evidence>
<feature type="domain" description="Pacifastin" evidence="8">
    <location>
        <begin position="476"/>
        <end position="510"/>
    </location>
</feature>
<evidence type="ECO:0000256" key="7">
    <source>
        <dbReference type="PROSITE-ProRule" id="PRU00776"/>
    </source>
</evidence>
<keyword evidence="5 7" id="KW-1015">Disulfide bond</keyword>
<dbReference type="GO" id="GO:0005576">
    <property type="term" value="C:extracellular region"/>
    <property type="evidence" value="ECO:0007669"/>
    <property type="project" value="UniProtKB-SubCell"/>
</dbReference>
<feature type="disulfide bond" evidence="7">
    <location>
        <begin position="592"/>
        <end position="602"/>
    </location>
</feature>
<sequence>MIKLCLEYAIIKLKIAILSKALNFALETINLQKPCVPTASVKGPCHTCVCNAEAIFDCHAIPCDNQKTINPRISIKDECEPHMTYRFEELFCTCNYKGKWMSYNCRETFQFLRSDGIVAKYSLRSKINCTPNTLILIDCNICYCSDKGAIKSSSCTNRLCHKGHKADYCKFGDFLRTNNEICICSDINYYIDRLCAKVEDNSVQEINKSKINQIVENINPIRKSMINDSCIPQMKYTIDCNNCICDNNEELVCTNKVCDNNKGELKIMDHHNDFFDLPEVNNENDSCVPRNKYRFKCNTCICTDKMTLSCTTMASIVISSNYNVDANEIKYNELPEIEEGQSCIPDRLYKMACNTCRCGPNSTLVCTKIACLENKILEEIEYLKVKAKRRQNVESKEKKRKNQHTAILNFPKLPKGDCISGKIYSKGCRKCFCNESKIAVCTKTCSENSKYMLDDKEILQMESRSLTDLPELPHTGSQCEPGKSYYVDCNRCLCTDKRDLVCTFILCMTIDSFEKVYTDMLTGLPCKKDYKELCTECKCVKGKSECKTIRSCNIKSTKQLLSTSGRKIKLTLDTKKEKCVPNSTYKVHCNECHCQSDGALRCTQRVCLSYSQAKNLKEREEYLLKHGL</sequence>
<proteinExistence type="inferred from homology"/>
<dbReference type="Pfam" id="PF05375">
    <property type="entry name" value="Pacifastin_I"/>
    <property type="match status" value="3"/>
</dbReference>
<feature type="disulfide bond" evidence="7">
    <location>
        <begin position="353"/>
        <end position="371"/>
    </location>
</feature>
<feature type="disulfide bond" evidence="7">
    <location>
        <begin position="579"/>
        <end position="594"/>
    </location>
</feature>
<feature type="disulfide bond" evidence="7">
    <location>
        <begin position="589"/>
        <end position="607"/>
    </location>
</feature>
<feature type="disulfide bond" evidence="7">
    <location>
        <begin position="492"/>
        <end position="502"/>
    </location>
</feature>
<feature type="disulfide bond" evidence="7">
    <location>
        <begin position="343"/>
        <end position="358"/>
    </location>
</feature>
<evidence type="ECO:0000256" key="1">
    <source>
        <dbReference type="ARBA" id="ARBA00004613"/>
    </source>
</evidence>
<evidence type="ECO:0000259" key="8">
    <source>
        <dbReference type="PROSITE" id="PS51446"/>
    </source>
</evidence>